<accession>A0ABY1QKS8</accession>
<gene>
    <name evidence="2" type="ORF">SAMN06265222_117130</name>
</gene>
<keyword evidence="1" id="KW-0812">Transmembrane</keyword>
<evidence type="ECO:0000313" key="2">
    <source>
        <dbReference type="EMBL" id="SMP74420.1"/>
    </source>
</evidence>
<organism evidence="2 3">
    <name type="scientific">Neorhodopirellula lusitana</name>
    <dbReference type="NCBI Taxonomy" id="445327"/>
    <lineage>
        <taxon>Bacteria</taxon>
        <taxon>Pseudomonadati</taxon>
        <taxon>Planctomycetota</taxon>
        <taxon>Planctomycetia</taxon>
        <taxon>Pirellulales</taxon>
        <taxon>Pirellulaceae</taxon>
        <taxon>Neorhodopirellula</taxon>
    </lineage>
</organism>
<proteinExistence type="predicted"/>
<comment type="caution">
    <text evidence="2">The sequence shown here is derived from an EMBL/GenBank/DDBJ whole genome shotgun (WGS) entry which is preliminary data.</text>
</comment>
<evidence type="ECO:0000313" key="3">
    <source>
        <dbReference type="Proteomes" id="UP001158067"/>
    </source>
</evidence>
<keyword evidence="1" id="KW-1133">Transmembrane helix</keyword>
<feature type="transmembrane region" description="Helical" evidence="1">
    <location>
        <begin position="92"/>
        <end position="109"/>
    </location>
</feature>
<keyword evidence="1" id="KW-0472">Membrane</keyword>
<keyword evidence="3" id="KW-1185">Reference proteome</keyword>
<dbReference type="EMBL" id="FXUG01000017">
    <property type="protein sequence ID" value="SMP74420.1"/>
    <property type="molecule type" value="Genomic_DNA"/>
</dbReference>
<protein>
    <submittedName>
        <fullName evidence="2">Uncharacterized protein</fullName>
    </submittedName>
</protein>
<dbReference type="Proteomes" id="UP001158067">
    <property type="component" value="Unassembled WGS sequence"/>
</dbReference>
<feature type="transmembrane region" description="Helical" evidence="1">
    <location>
        <begin position="116"/>
        <end position="134"/>
    </location>
</feature>
<feature type="transmembrane region" description="Helical" evidence="1">
    <location>
        <begin position="154"/>
        <end position="175"/>
    </location>
</feature>
<feature type="transmembrane region" description="Helical" evidence="1">
    <location>
        <begin position="61"/>
        <end position="80"/>
    </location>
</feature>
<dbReference type="RefSeq" id="WP_283434902.1">
    <property type="nucleotide sequence ID" value="NZ_FXUG01000017.1"/>
</dbReference>
<sequence>MREPTKVNEVLLASDLTIHAAHFKTGAASLNLTETMRNPYEPSSTNEPAARPLSSLTRRRIAGAWLASVGVTLLFADYFYNRAQGIGALDWTPAWLIGLGVCVAIGFRLADTLARLIGSFSIMAMVIVLVALLAGVGGETEINYGTGKVAEPSAGHLCLFMACVSAALLPPWWLLQTAFRD</sequence>
<name>A0ABY1QKS8_9BACT</name>
<reference evidence="2 3" key="1">
    <citation type="submission" date="2017-05" db="EMBL/GenBank/DDBJ databases">
        <authorList>
            <person name="Varghese N."/>
            <person name="Submissions S."/>
        </authorList>
    </citation>
    <scope>NUCLEOTIDE SEQUENCE [LARGE SCALE GENOMIC DNA]</scope>
    <source>
        <strain evidence="2 3">DSM 25457</strain>
    </source>
</reference>
<evidence type="ECO:0000256" key="1">
    <source>
        <dbReference type="SAM" id="Phobius"/>
    </source>
</evidence>